<organism evidence="2 3">
    <name type="scientific">Crenothrix polyspora</name>
    <dbReference type="NCBI Taxonomy" id="360316"/>
    <lineage>
        <taxon>Bacteria</taxon>
        <taxon>Pseudomonadati</taxon>
        <taxon>Pseudomonadota</taxon>
        <taxon>Gammaproteobacteria</taxon>
        <taxon>Methylococcales</taxon>
        <taxon>Crenotrichaceae</taxon>
        <taxon>Crenothrix</taxon>
    </lineage>
</organism>
<keyword evidence="1" id="KW-0472">Membrane</keyword>
<keyword evidence="1" id="KW-0812">Transmembrane</keyword>
<sequence>MPLFIVLCLILSFLVQSEHPIQNLLIAPWLTYTAVGCAALIMLGALFKKLKSLMWFDFFASTMLLAWFSYWKPLFVADAPMFFFFPVYFIVITAFVWVFFVGQRDKIDRESFTYVQKFAQHSMMQQWVIMLYVLVSLALLEHFLQYPVAMTLLVIRFALSGCVQRET</sequence>
<feature type="transmembrane region" description="Helical" evidence="1">
    <location>
        <begin position="53"/>
        <end position="70"/>
    </location>
</feature>
<dbReference type="AlphaFoldDB" id="A0A1R4H6N2"/>
<evidence type="ECO:0000256" key="1">
    <source>
        <dbReference type="SAM" id="Phobius"/>
    </source>
</evidence>
<dbReference type="Proteomes" id="UP000195442">
    <property type="component" value="Unassembled WGS sequence"/>
</dbReference>
<feature type="transmembrane region" description="Helical" evidence="1">
    <location>
        <begin position="123"/>
        <end position="140"/>
    </location>
</feature>
<protein>
    <submittedName>
        <fullName evidence="2">Uncharacterized protein</fullName>
    </submittedName>
</protein>
<gene>
    <name evidence="2" type="ORF">CRENPOLYSF2_2410012</name>
</gene>
<dbReference type="RefSeq" id="WP_087146735.1">
    <property type="nucleotide sequence ID" value="NZ_FUKJ01000159.1"/>
</dbReference>
<keyword evidence="3" id="KW-1185">Reference proteome</keyword>
<dbReference type="EMBL" id="FUKJ01000159">
    <property type="protein sequence ID" value="SJM91894.1"/>
    <property type="molecule type" value="Genomic_DNA"/>
</dbReference>
<feature type="transmembrane region" description="Helical" evidence="1">
    <location>
        <begin position="82"/>
        <end position="102"/>
    </location>
</feature>
<dbReference type="OrthoDB" id="5568184at2"/>
<keyword evidence="1" id="KW-1133">Transmembrane helix</keyword>
<evidence type="ECO:0000313" key="2">
    <source>
        <dbReference type="EMBL" id="SJM91894.1"/>
    </source>
</evidence>
<accession>A0A1R4H6N2</accession>
<evidence type="ECO:0000313" key="3">
    <source>
        <dbReference type="Proteomes" id="UP000195442"/>
    </source>
</evidence>
<reference evidence="3" key="1">
    <citation type="submission" date="2017-02" db="EMBL/GenBank/DDBJ databases">
        <authorList>
            <person name="Daims H."/>
        </authorList>
    </citation>
    <scope>NUCLEOTIDE SEQUENCE [LARGE SCALE GENOMIC DNA]</scope>
</reference>
<name>A0A1R4H6N2_9GAMM</name>
<proteinExistence type="predicted"/>
<feature type="transmembrane region" description="Helical" evidence="1">
    <location>
        <begin position="27"/>
        <end position="46"/>
    </location>
</feature>